<keyword evidence="3" id="KW-1185">Reference proteome</keyword>
<proteinExistence type="predicted"/>
<dbReference type="SUPFAM" id="SSF52833">
    <property type="entry name" value="Thioredoxin-like"/>
    <property type="match status" value="1"/>
</dbReference>
<name>A0A5M6IQY0_9PROT</name>
<dbReference type="InterPro" id="IPR004879">
    <property type="entry name" value="Ssp411-like_TRX"/>
</dbReference>
<feature type="domain" description="Spermatogenesis-associated protein 20-like TRX" evidence="1">
    <location>
        <begin position="6"/>
        <end position="166"/>
    </location>
</feature>
<reference evidence="2 3" key="1">
    <citation type="submission" date="2019-09" db="EMBL/GenBank/DDBJ databases">
        <title>Genome sequence of Rhodovastum atsumiense, a diverse member of the Acetobacteraceae family of non-sulfur purple photosynthetic bacteria.</title>
        <authorList>
            <person name="Meyer T."/>
            <person name="Kyndt J."/>
        </authorList>
    </citation>
    <scope>NUCLEOTIDE SEQUENCE [LARGE SCALE GENOMIC DNA]</scope>
    <source>
        <strain evidence="2 3">DSM 21279</strain>
    </source>
</reference>
<dbReference type="AlphaFoldDB" id="A0A5M6IQY0"/>
<evidence type="ECO:0000259" key="1">
    <source>
        <dbReference type="Pfam" id="PF03190"/>
    </source>
</evidence>
<dbReference type="SUPFAM" id="SSF48208">
    <property type="entry name" value="Six-hairpin glycosidases"/>
    <property type="match status" value="1"/>
</dbReference>
<dbReference type="PIRSF" id="PIRSF006402">
    <property type="entry name" value="UCP006402_thioredoxin"/>
    <property type="match status" value="1"/>
</dbReference>
<dbReference type="InterPro" id="IPR036249">
    <property type="entry name" value="Thioredoxin-like_sf"/>
</dbReference>
<dbReference type="InterPro" id="IPR008928">
    <property type="entry name" value="6-hairpin_glycosidase_sf"/>
</dbReference>
<dbReference type="PANTHER" id="PTHR42899:SF1">
    <property type="entry name" value="SPERMATOGENESIS-ASSOCIATED PROTEIN 20"/>
    <property type="match status" value="1"/>
</dbReference>
<dbReference type="EMBL" id="VWPK01000034">
    <property type="protein sequence ID" value="KAA5610357.1"/>
    <property type="molecule type" value="Genomic_DNA"/>
</dbReference>
<gene>
    <name evidence="2" type="ORF">F1189_19820</name>
</gene>
<dbReference type="InterPro" id="IPR024705">
    <property type="entry name" value="Ssp411"/>
</dbReference>
<accession>A0A5M6IQY0</accession>
<dbReference type="Pfam" id="PF03190">
    <property type="entry name" value="Thioredox_DsbH"/>
    <property type="match status" value="1"/>
</dbReference>
<dbReference type="RefSeq" id="WP_150042603.1">
    <property type="nucleotide sequence ID" value="NZ_OW485601.1"/>
</dbReference>
<organism evidence="2 3">
    <name type="scientific">Rhodovastum atsumiense</name>
    <dbReference type="NCBI Taxonomy" id="504468"/>
    <lineage>
        <taxon>Bacteria</taxon>
        <taxon>Pseudomonadati</taxon>
        <taxon>Pseudomonadota</taxon>
        <taxon>Alphaproteobacteria</taxon>
        <taxon>Acetobacterales</taxon>
        <taxon>Acetobacteraceae</taxon>
        <taxon>Rhodovastum</taxon>
    </lineage>
</organism>
<dbReference type="CDD" id="cd02955">
    <property type="entry name" value="SSP411"/>
    <property type="match status" value="1"/>
</dbReference>
<sequence length="681" mass="72423">MAPAENLLQHETSPYLLQHASNPVHWRPWGEAALAEARALDRPILLSVGYAACHWCHVMAHESFEDAATAALMNRLFVNVKVDREERPDIDHLYMSALHALGEHGGWPMTMFLTPEGEPFWGGTYFPPEPRWGRPSFRQVLQGVAEAYQAQRDAVRQNADALRQALAAQSAARPGAEIEPATLDQVTAALLQATDPEQGGMRGAPKFPNAPIFRYLWQDGFRTGGRAGIEALHLLLRRMSLGGIHDHLGGGYARYATDAVWLVPHFEKMLYDNAQLLELLALAAADRPDPLYAACAAATVGWMLRDMAAPVGGGVAFAASEDADSEGEEGRFYVWTEAEIDALLGPDSAAFKQAYDVTPVGNWEGRTILRRVTPTGDAMAEAGLARSRDILLAARARRVRPGRDDKVLADWNGLVIAALCRAGAVFDRPEWIAHASAAFDAVMAAMAGPDGRVRHVWRLGRSTAAGLLDDQAAMARAALALFEAGGEARRLDQARHLVAAAQARFGDHDGSFFATADDATDVPLGAEARPRTAIDTATPSGNGMLAEVLARLFHLTGDPDFATRARRLVAAFGGLGNALASAPTLLAAADLLEDGALVVIAGDPVAGVTQALLRTALAAPDPALAVLRAGTVPLPPDHPAHGKTAPAGEAVAYLCRGGVCAPPVADPAALAALLRHRRGPT</sequence>
<dbReference type="PANTHER" id="PTHR42899">
    <property type="entry name" value="SPERMATOGENESIS-ASSOCIATED PROTEIN 20"/>
    <property type="match status" value="1"/>
</dbReference>
<evidence type="ECO:0000313" key="2">
    <source>
        <dbReference type="EMBL" id="KAA5610357.1"/>
    </source>
</evidence>
<comment type="caution">
    <text evidence="2">The sequence shown here is derived from an EMBL/GenBank/DDBJ whole genome shotgun (WGS) entry which is preliminary data.</text>
</comment>
<protein>
    <submittedName>
        <fullName evidence="2">Thioredoxin domain-containing protein</fullName>
    </submittedName>
</protein>
<dbReference type="Gene3D" id="3.40.30.10">
    <property type="entry name" value="Glutaredoxin"/>
    <property type="match status" value="1"/>
</dbReference>
<dbReference type="Proteomes" id="UP000325255">
    <property type="component" value="Unassembled WGS sequence"/>
</dbReference>
<dbReference type="GO" id="GO:0005975">
    <property type="term" value="P:carbohydrate metabolic process"/>
    <property type="evidence" value="ECO:0007669"/>
    <property type="project" value="InterPro"/>
</dbReference>
<evidence type="ECO:0000313" key="3">
    <source>
        <dbReference type="Proteomes" id="UP000325255"/>
    </source>
</evidence>
<dbReference type="OrthoDB" id="9762614at2"/>